<gene>
    <name evidence="1" type="ORF">HPB48_000966</name>
</gene>
<keyword evidence="2" id="KW-1185">Reference proteome</keyword>
<dbReference type="EMBL" id="JABSTR010000011">
    <property type="protein sequence ID" value="KAH9381988.1"/>
    <property type="molecule type" value="Genomic_DNA"/>
</dbReference>
<evidence type="ECO:0000313" key="2">
    <source>
        <dbReference type="Proteomes" id="UP000821853"/>
    </source>
</evidence>
<reference evidence="1 2" key="1">
    <citation type="journal article" date="2020" name="Cell">
        <title>Large-Scale Comparative Analyses of Tick Genomes Elucidate Their Genetic Diversity and Vector Capacities.</title>
        <authorList>
            <consortium name="Tick Genome and Microbiome Consortium (TIGMIC)"/>
            <person name="Jia N."/>
            <person name="Wang J."/>
            <person name="Shi W."/>
            <person name="Du L."/>
            <person name="Sun Y."/>
            <person name="Zhan W."/>
            <person name="Jiang J.F."/>
            <person name="Wang Q."/>
            <person name="Zhang B."/>
            <person name="Ji P."/>
            <person name="Bell-Sakyi L."/>
            <person name="Cui X.M."/>
            <person name="Yuan T.T."/>
            <person name="Jiang B.G."/>
            <person name="Yang W.F."/>
            <person name="Lam T.T."/>
            <person name="Chang Q.C."/>
            <person name="Ding S.J."/>
            <person name="Wang X.J."/>
            <person name="Zhu J.G."/>
            <person name="Ruan X.D."/>
            <person name="Zhao L."/>
            <person name="Wei J.T."/>
            <person name="Ye R.Z."/>
            <person name="Que T.C."/>
            <person name="Du C.H."/>
            <person name="Zhou Y.H."/>
            <person name="Cheng J.X."/>
            <person name="Dai P.F."/>
            <person name="Guo W.B."/>
            <person name="Han X.H."/>
            <person name="Huang E.J."/>
            <person name="Li L.F."/>
            <person name="Wei W."/>
            <person name="Gao Y.C."/>
            <person name="Liu J.Z."/>
            <person name="Shao H.Z."/>
            <person name="Wang X."/>
            <person name="Wang C.C."/>
            <person name="Yang T.C."/>
            <person name="Huo Q.B."/>
            <person name="Li W."/>
            <person name="Chen H.Y."/>
            <person name="Chen S.E."/>
            <person name="Zhou L.G."/>
            <person name="Ni X.B."/>
            <person name="Tian J.H."/>
            <person name="Sheng Y."/>
            <person name="Liu T."/>
            <person name="Pan Y.S."/>
            <person name="Xia L.Y."/>
            <person name="Li J."/>
            <person name="Zhao F."/>
            <person name="Cao W.C."/>
        </authorList>
    </citation>
    <scope>NUCLEOTIDE SEQUENCE [LARGE SCALE GENOMIC DNA]</scope>
    <source>
        <strain evidence="1">HaeL-2018</strain>
    </source>
</reference>
<dbReference type="Proteomes" id="UP000821853">
    <property type="component" value="Chromosome 9"/>
</dbReference>
<sequence length="102" mass="11157">MSPVDDSNDATEEAANGKTLSARLLRNTSASVDTVPVGREVLRKEKYRPKDRLATTAIPKTTYSMASTILIDRLVMLTAVQLFTSAVCLCQQYCADMGGRKE</sequence>
<organism evidence="1 2">
    <name type="scientific">Haemaphysalis longicornis</name>
    <name type="common">Bush tick</name>
    <dbReference type="NCBI Taxonomy" id="44386"/>
    <lineage>
        <taxon>Eukaryota</taxon>
        <taxon>Metazoa</taxon>
        <taxon>Ecdysozoa</taxon>
        <taxon>Arthropoda</taxon>
        <taxon>Chelicerata</taxon>
        <taxon>Arachnida</taxon>
        <taxon>Acari</taxon>
        <taxon>Parasitiformes</taxon>
        <taxon>Ixodida</taxon>
        <taxon>Ixodoidea</taxon>
        <taxon>Ixodidae</taxon>
        <taxon>Haemaphysalinae</taxon>
        <taxon>Haemaphysalis</taxon>
    </lineage>
</organism>
<proteinExistence type="predicted"/>
<comment type="caution">
    <text evidence="1">The sequence shown here is derived from an EMBL/GenBank/DDBJ whole genome shotgun (WGS) entry which is preliminary data.</text>
</comment>
<protein>
    <submittedName>
        <fullName evidence="1">Uncharacterized protein</fullName>
    </submittedName>
</protein>
<name>A0A9J6H5N6_HAELO</name>
<dbReference type="VEuPathDB" id="VectorBase:HLOH_042100"/>
<accession>A0A9J6H5N6</accession>
<evidence type="ECO:0000313" key="1">
    <source>
        <dbReference type="EMBL" id="KAH9381988.1"/>
    </source>
</evidence>
<dbReference type="AlphaFoldDB" id="A0A9J6H5N6"/>